<dbReference type="GO" id="GO:0005741">
    <property type="term" value="C:mitochondrial outer membrane"/>
    <property type="evidence" value="ECO:0007669"/>
    <property type="project" value="UniProtKB-SubCell"/>
</dbReference>
<evidence type="ECO:0000313" key="13">
    <source>
        <dbReference type="EMBL" id="KAJ3255873.1"/>
    </source>
</evidence>
<comment type="similarity">
    <text evidence="2">Belongs to the cysteine synthase/cystathionine beta-synthase family.</text>
</comment>
<dbReference type="EC" id="2.5.1.47" evidence="3"/>
<accession>A0AAD5UEJ7</accession>
<keyword evidence="4" id="KW-0808">Transferase</keyword>
<keyword evidence="5" id="KW-0812">Transmembrane</keyword>
<comment type="caution">
    <text evidence="13">The sequence shown here is derived from an EMBL/GenBank/DDBJ whole genome shotgun (WGS) entry which is preliminary data.</text>
</comment>
<proteinExistence type="inferred from homology"/>
<evidence type="ECO:0000256" key="9">
    <source>
        <dbReference type="ARBA" id="ARBA00023136"/>
    </source>
</evidence>
<dbReference type="InterPro" id="IPR050214">
    <property type="entry name" value="Cys_Synth/Cystath_Beta-Synth"/>
</dbReference>
<comment type="subcellular location">
    <subcellularLocation>
        <location evidence="1">Mitochondrion outer membrane</location>
        <topology evidence="1">Single-pass membrane protein</topology>
    </subcellularLocation>
</comment>
<evidence type="ECO:0000256" key="1">
    <source>
        <dbReference type="ARBA" id="ARBA00004572"/>
    </source>
</evidence>
<evidence type="ECO:0000256" key="6">
    <source>
        <dbReference type="ARBA" id="ARBA00022787"/>
    </source>
</evidence>
<evidence type="ECO:0000313" key="14">
    <source>
        <dbReference type="Proteomes" id="UP001210925"/>
    </source>
</evidence>
<reference evidence="13" key="1">
    <citation type="submission" date="2020-05" db="EMBL/GenBank/DDBJ databases">
        <title>Phylogenomic resolution of chytrid fungi.</title>
        <authorList>
            <person name="Stajich J.E."/>
            <person name="Amses K."/>
            <person name="Simmons R."/>
            <person name="Seto K."/>
            <person name="Myers J."/>
            <person name="Bonds A."/>
            <person name="Quandt C.A."/>
            <person name="Barry K."/>
            <person name="Liu P."/>
            <person name="Grigoriev I."/>
            <person name="Longcore J.E."/>
            <person name="James T.Y."/>
        </authorList>
    </citation>
    <scope>NUCLEOTIDE SEQUENCE</scope>
    <source>
        <strain evidence="13">PLAUS21</strain>
    </source>
</reference>
<evidence type="ECO:0000256" key="7">
    <source>
        <dbReference type="ARBA" id="ARBA00022989"/>
    </source>
</evidence>
<evidence type="ECO:0000256" key="5">
    <source>
        <dbReference type="ARBA" id="ARBA00022692"/>
    </source>
</evidence>
<dbReference type="InterPro" id="IPR001926">
    <property type="entry name" value="TrpB-like_PALP"/>
</dbReference>
<evidence type="ECO:0000256" key="4">
    <source>
        <dbReference type="ARBA" id="ARBA00022679"/>
    </source>
</evidence>
<keyword evidence="14" id="KW-1185">Reference proteome</keyword>
<dbReference type="SUPFAM" id="SSF53686">
    <property type="entry name" value="Tryptophan synthase beta subunit-like PLP-dependent enzymes"/>
    <property type="match status" value="1"/>
</dbReference>
<dbReference type="InterPro" id="IPR036052">
    <property type="entry name" value="TrpB-like_PALP_sf"/>
</dbReference>
<gene>
    <name evidence="13" type="primary">CYS12</name>
    <name evidence="13" type="ORF">HK103_005886</name>
</gene>
<feature type="domain" description="Tryptophan synthase beta chain-like PALP" evidence="12">
    <location>
        <begin position="31"/>
        <end position="353"/>
    </location>
</feature>
<sequence length="393" mass="42487">MGKIFIVSATIAGLALSIYYLTRRKDEPKGIEQLIGNTPLIKINSLSRATGCTILAKAEFMNVGGSSKDRVALAVIEDAEKKGLIKPNTGSTIFEGTVGSTGISLAIISRAKGYKCHIVMPDDVAQEKSNLLLMLGATVEKVKPCSIVDPNHFVNLARKRAEEMNSSNSDAHGLFCNQFENLVNFDIHYRTTGPEIYKQTGGKIDAFVMGAGTGKHRIKQGGTIGGVSAYLKSRLENIKVVLADPQGSGLYNKIRYNLMYTSHEAEGTRKRHQIDTIVEGVGINRLTANFAKAIEYIDDAVKVTDEEAVGMSRYLVNNDGLFVGSSSSVNCVAAVKLARKLGPGHTIVTLLCDSGSRHLTKFWSDEFLQKVGIEAPTEGLDFIKQASPVDTSV</sequence>
<keyword evidence="6" id="KW-1000">Mitochondrion outer membrane</keyword>
<evidence type="ECO:0000256" key="3">
    <source>
        <dbReference type="ARBA" id="ARBA00012681"/>
    </source>
</evidence>
<keyword evidence="9" id="KW-0472">Membrane</keyword>
<evidence type="ECO:0000259" key="12">
    <source>
        <dbReference type="Pfam" id="PF00291"/>
    </source>
</evidence>
<name>A0AAD5UEJ7_9FUNG</name>
<evidence type="ECO:0000256" key="11">
    <source>
        <dbReference type="ARBA" id="ARBA00078545"/>
    </source>
</evidence>
<keyword evidence="8" id="KW-0496">Mitochondrion</keyword>
<comment type="catalytic activity">
    <reaction evidence="10">
        <text>O-acetyl-L-serine + hydrogen sulfide = L-cysteine + acetate</text>
        <dbReference type="Rhea" id="RHEA:14829"/>
        <dbReference type="ChEBI" id="CHEBI:29919"/>
        <dbReference type="ChEBI" id="CHEBI:30089"/>
        <dbReference type="ChEBI" id="CHEBI:35235"/>
        <dbReference type="ChEBI" id="CHEBI:58340"/>
        <dbReference type="EC" id="2.5.1.47"/>
    </reaction>
</comment>
<dbReference type="CDD" id="cd01561">
    <property type="entry name" value="CBS_like"/>
    <property type="match status" value="1"/>
</dbReference>
<evidence type="ECO:0000256" key="10">
    <source>
        <dbReference type="ARBA" id="ARBA00047931"/>
    </source>
</evidence>
<organism evidence="13 14">
    <name type="scientific">Boothiomyces macroporosus</name>
    <dbReference type="NCBI Taxonomy" id="261099"/>
    <lineage>
        <taxon>Eukaryota</taxon>
        <taxon>Fungi</taxon>
        <taxon>Fungi incertae sedis</taxon>
        <taxon>Chytridiomycota</taxon>
        <taxon>Chytridiomycota incertae sedis</taxon>
        <taxon>Chytridiomycetes</taxon>
        <taxon>Rhizophydiales</taxon>
        <taxon>Terramycetaceae</taxon>
        <taxon>Boothiomyces</taxon>
    </lineage>
</organism>
<protein>
    <recommendedName>
        <fullName evidence="3">cysteine synthase</fullName>
        <ecNumber evidence="3">2.5.1.47</ecNumber>
    </recommendedName>
    <alternativeName>
        <fullName evidence="11">Cysteine synthase-like protein</fullName>
    </alternativeName>
</protein>
<dbReference type="EMBL" id="JADGKB010000059">
    <property type="protein sequence ID" value="KAJ3255873.1"/>
    <property type="molecule type" value="Genomic_DNA"/>
</dbReference>
<dbReference type="FunFam" id="3.40.50.1100:FF:000096">
    <property type="entry name" value="Related to cysteine synthase"/>
    <property type="match status" value="1"/>
</dbReference>
<dbReference type="Gene3D" id="3.40.50.1100">
    <property type="match status" value="2"/>
</dbReference>
<dbReference type="Proteomes" id="UP001210925">
    <property type="component" value="Unassembled WGS sequence"/>
</dbReference>
<keyword evidence="7" id="KW-1133">Transmembrane helix</keyword>
<dbReference type="PANTHER" id="PTHR10314">
    <property type="entry name" value="CYSTATHIONINE BETA-SYNTHASE"/>
    <property type="match status" value="1"/>
</dbReference>
<evidence type="ECO:0000256" key="2">
    <source>
        <dbReference type="ARBA" id="ARBA00007103"/>
    </source>
</evidence>
<dbReference type="Pfam" id="PF00291">
    <property type="entry name" value="PALP"/>
    <property type="match status" value="1"/>
</dbReference>
<dbReference type="GO" id="GO:0004124">
    <property type="term" value="F:cysteine synthase activity"/>
    <property type="evidence" value="ECO:0007669"/>
    <property type="project" value="UniProtKB-EC"/>
</dbReference>
<dbReference type="AlphaFoldDB" id="A0AAD5UEJ7"/>
<evidence type="ECO:0000256" key="8">
    <source>
        <dbReference type="ARBA" id="ARBA00023128"/>
    </source>
</evidence>